<proteinExistence type="predicted"/>
<protein>
    <submittedName>
        <fullName evidence="1">Uncharacterized protein</fullName>
    </submittedName>
</protein>
<gene>
    <name evidence="1" type="ORF">NDU88_000971</name>
</gene>
<accession>A0AAV7LG75</accession>
<dbReference type="EMBL" id="JANPWB010000015">
    <property type="protein sequence ID" value="KAJ1087808.1"/>
    <property type="molecule type" value="Genomic_DNA"/>
</dbReference>
<name>A0AAV7LG75_PLEWA</name>
<organism evidence="1 2">
    <name type="scientific">Pleurodeles waltl</name>
    <name type="common">Iberian ribbed newt</name>
    <dbReference type="NCBI Taxonomy" id="8319"/>
    <lineage>
        <taxon>Eukaryota</taxon>
        <taxon>Metazoa</taxon>
        <taxon>Chordata</taxon>
        <taxon>Craniata</taxon>
        <taxon>Vertebrata</taxon>
        <taxon>Euteleostomi</taxon>
        <taxon>Amphibia</taxon>
        <taxon>Batrachia</taxon>
        <taxon>Caudata</taxon>
        <taxon>Salamandroidea</taxon>
        <taxon>Salamandridae</taxon>
        <taxon>Pleurodelinae</taxon>
        <taxon>Pleurodeles</taxon>
    </lineage>
</organism>
<evidence type="ECO:0000313" key="2">
    <source>
        <dbReference type="Proteomes" id="UP001066276"/>
    </source>
</evidence>
<keyword evidence="2" id="KW-1185">Reference proteome</keyword>
<dbReference type="Proteomes" id="UP001066276">
    <property type="component" value="Chromosome 11"/>
</dbReference>
<sequence length="113" mass="12505">MKLGTKIYVSQEGSGFLHSCQTAGNLGLVHFAFSVYASCLEDLTKEFDALFSGIGCLKGQPLQRHIDDSMVPLALQHRRVAFHLRSKVERELLILEQAGIIKKVSGPLPRSPR</sequence>
<reference evidence="1" key="1">
    <citation type="journal article" date="2022" name="bioRxiv">
        <title>Sequencing and chromosome-scale assembly of the giantPleurodeles waltlgenome.</title>
        <authorList>
            <person name="Brown T."/>
            <person name="Elewa A."/>
            <person name="Iarovenko S."/>
            <person name="Subramanian E."/>
            <person name="Araus A.J."/>
            <person name="Petzold A."/>
            <person name="Susuki M."/>
            <person name="Suzuki K.-i.T."/>
            <person name="Hayashi T."/>
            <person name="Toyoda A."/>
            <person name="Oliveira C."/>
            <person name="Osipova E."/>
            <person name="Leigh N.D."/>
            <person name="Simon A."/>
            <person name="Yun M.H."/>
        </authorList>
    </citation>
    <scope>NUCLEOTIDE SEQUENCE</scope>
    <source>
        <strain evidence="1">20211129_DDA</strain>
        <tissue evidence="1">Liver</tissue>
    </source>
</reference>
<comment type="caution">
    <text evidence="1">The sequence shown here is derived from an EMBL/GenBank/DDBJ whole genome shotgun (WGS) entry which is preliminary data.</text>
</comment>
<evidence type="ECO:0000313" key="1">
    <source>
        <dbReference type="EMBL" id="KAJ1087808.1"/>
    </source>
</evidence>
<dbReference type="AlphaFoldDB" id="A0AAV7LG75"/>